<feature type="transmembrane region" description="Helical" evidence="1">
    <location>
        <begin position="107"/>
        <end position="128"/>
    </location>
</feature>
<protein>
    <submittedName>
        <fullName evidence="2">DUF1240 domain-containing protein</fullName>
    </submittedName>
</protein>
<gene>
    <name evidence="2" type="ORF">EAJ18_08105</name>
</gene>
<reference evidence="2 3" key="1">
    <citation type="journal article" date="2019" name="Science, e1252229">
        <title>Invertible promoters mediate bacterial phase variation, antibiotic resistance, and host adaptation in the gut.</title>
        <authorList>
            <person name="Jiang X."/>
            <person name="Hall A.B."/>
            <person name="Arthur T.D."/>
            <person name="Plichta D.R."/>
            <person name="Covington C.T."/>
            <person name="Poyet M."/>
            <person name="Crothers J."/>
            <person name="Moses P.L."/>
            <person name="Tolonen A.C."/>
            <person name="Vlamakis H."/>
            <person name="Alm E.J."/>
            <person name="Xavier R.J."/>
        </authorList>
    </citation>
    <scope>NUCLEOTIDE SEQUENCE [LARGE SCALE GENOMIC DNA]</scope>
    <source>
        <strain evidence="3">ca_0067</strain>
    </source>
</reference>
<feature type="transmembrane region" description="Helical" evidence="1">
    <location>
        <begin position="21"/>
        <end position="44"/>
    </location>
</feature>
<dbReference type="Proteomes" id="UP000292985">
    <property type="component" value="Unassembled WGS sequence"/>
</dbReference>
<comment type="caution">
    <text evidence="2">The sequence shown here is derived from an EMBL/GenBank/DDBJ whole genome shotgun (WGS) entry which is preliminary data.</text>
</comment>
<keyword evidence="1" id="KW-0812">Transmembrane</keyword>
<keyword evidence="3" id="KW-1185">Reference proteome</keyword>
<keyword evidence="1" id="KW-0472">Membrane</keyword>
<proteinExistence type="predicted"/>
<evidence type="ECO:0000313" key="3">
    <source>
        <dbReference type="Proteomes" id="UP000292985"/>
    </source>
</evidence>
<sequence length="163" mass="18279">MIMDLTPQTSIHFKNDNMKNIHLRLVAIALIISLLGILHFLLFGRIMTDFLSLIRMGDVISYNKTCIVLGGAPALILALILCIMALFSKDVHSSIPASIETPVSFIVVISFIIGFIANFIVPFLLLALSYHSCPQDNLHDYHVIDIKLCETLVDNRSFFNRSF</sequence>
<evidence type="ECO:0000313" key="2">
    <source>
        <dbReference type="EMBL" id="RYT44289.1"/>
    </source>
</evidence>
<accession>A0ABY0HVP3</accession>
<keyword evidence="1" id="KW-1133">Transmembrane helix</keyword>
<feature type="transmembrane region" description="Helical" evidence="1">
    <location>
        <begin position="65"/>
        <end position="87"/>
    </location>
</feature>
<evidence type="ECO:0000256" key="1">
    <source>
        <dbReference type="SAM" id="Phobius"/>
    </source>
</evidence>
<organism evidence="2 3">
    <name type="scientific">Citrobacter amalonaticus</name>
    <dbReference type="NCBI Taxonomy" id="35703"/>
    <lineage>
        <taxon>Bacteria</taxon>
        <taxon>Pseudomonadati</taxon>
        <taxon>Pseudomonadota</taxon>
        <taxon>Gammaproteobacteria</taxon>
        <taxon>Enterobacterales</taxon>
        <taxon>Enterobacteriaceae</taxon>
        <taxon>Citrobacter</taxon>
    </lineage>
</organism>
<name>A0ABY0HVP3_CITAM</name>
<dbReference type="EMBL" id="RCYA01000003">
    <property type="protein sequence ID" value="RYT44289.1"/>
    <property type="molecule type" value="Genomic_DNA"/>
</dbReference>